<dbReference type="EMBL" id="NEVR01000006">
    <property type="protein sequence ID" value="OZI57197.1"/>
    <property type="molecule type" value="Genomic_DNA"/>
</dbReference>
<keyword evidence="4" id="KW-1185">Reference proteome</keyword>
<reference evidence="3 4" key="2">
    <citation type="submission" date="2017-05" db="EMBL/GenBank/DDBJ databases">
        <title>Complete and WGS of Bordetella genogroups.</title>
        <authorList>
            <person name="Spilker T."/>
            <person name="Lipuma J."/>
        </authorList>
    </citation>
    <scope>NUCLEOTIDE SEQUENCE [LARGE SCALE GENOMIC DNA]</scope>
    <source>
        <strain evidence="3 4">AU9795</strain>
    </source>
</reference>
<organism evidence="2 5">
    <name type="scientific">Bordetella genomosp. 1</name>
    <dbReference type="NCBI Taxonomy" id="1395607"/>
    <lineage>
        <taxon>Bacteria</taxon>
        <taxon>Pseudomonadati</taxon>
        <taxon>Pseudomonadota</taxon>
        <taxon>Betaproteobacteria</taxon>
        <taxon>Burkholderiales</taxon>
        <taxon>Alcaligenaceae</taxon>
        <taxon>Bordetella</taxon>
    </lineage>
</organism>
<dbReference type="Proteomes" id="UP000217005">
    <property type="component" value="Unassembled WGS sequence"/>
</dbReference>
<comment type="caution">
    <text evidence="2">The sequence shown here is derived from an EMBL/GenBank/DDBJ whole genome shotgun (WGS) entry which is preliminary data.</text>
</comment>
<dbReference type="RefSeq" id="WP_094828087.1">
    <property type="nucleotide sequence ID" value="NZ_NEVL01000004.1"/>
</dbReference>
<feature type="region of interest" description="Disordered" evidence="1">
    <location>
        <begin position="25"/>
        <end position="47"/>
    </location>
</feature>
<evidence type="ECO:0000313" key="2">
    <source>
        <dbReference type="EMBL" id="OZI33092.1"/>
    </source>
</evidence>
<gene>
    <name evidence="3" type="ORF">CAL27_23440</name>
    <name evidence="2" type="ORF">CEG14_19780</name>
</gene>
<name>A0A261S815_9BORD</name>
<dbReference type="OrthoDB" id="8908641at2"/>
<evidence type="ECO:0008006" key="6">
    <source>
        <dbReference type="Google" id="ProtNLM"/>
    </source>
</evidence>
<proteinExistence type="predicted"/>
<evidence type="ECO:0000256" key="1">
    <source>
        <dbReference type="SAM" id="MobiDB-lite"/>
    </source>
</evidence>
<dbReference type="InterPro" id="IPR012672">
    <property type="entry name" value="T3SS_YscX"/>
</dbReference>
<dbReference type="Proteomes" id="UP000216354">
    <property type="component" value="Unassembled WGS sequence"/>
</dbReference>
<evidence type="ECO:0000313" key="3">
    <source>
        <dbReference type="EMBL" id="OZI57197.1"/>
    </source>
</evidence>
<accession>A0A261S815</accession>
<evidence type="ECO:0000313" key="4">
    <source>
        <dbReference type="Proteomes" id="UP000216354"/>
    </source>
</evidence>
<sequence length="135" mass="14777">MTDLRISGLALDRGIESISYARRDDTGAHLPDRQNLAPSDDGMRPQLESLLDKPGIDRTLDQALRPALSNRDLLMPARFGQALNDALASLSEAADQAAAQGDETARTLNRAVRLLREETGLRDLVAMYRNALHQG</sequence>
<dbReference type="AlphaFoldDB" id="A0A261S815"/>
<reference evidence="2 5" key="1">
    <citation type="submission" date="2017-05" db="EMBL/GenBank/DDBJ databases">
        <title>Complete and WGS of Bordetella genogroups.</title>
        <authorList>
            <person name="Spilker T."/>
            <person name="LiPuma J."/>
        </authorList>
    </citation>
    <scope>NUCLEOTIDE SEQUENCE [LARGE SCALE GENOMIC DNA]</scope>
    <source>
        <strain evidence="2 5">AU17610</strain>
    </source>
</reference>
<evidence type="ECO:0000313" key="5">
    <source>
        <dbReference type="Proteomes" id="UP000217005"/>
    </source>
</evidence>
<dbReference type="EMBL" id="NEVL01000004">
    <property type="protein sequence ID" value="OZI33092.1"/>
    <property type="molecule type" value="Genomic_DNA"/>
</dbReference>
<protein>
    <recommendedName>
        <fullName evidence="6">Type III secretion protein</fullName>
    </recommendedName>
</protein>
<dbReference type="Pfam" id="PF09474">
    <property type="entry name" value="Type_III_YscX"/>
    <property type="match status" value="1"/>
</dbReference>